<feature type="non-terminal residue" evidence="1">
    <location>
        <position position="1"/>
    </location>
</feature>
<accession>A0A381PR98</accession>
<protein>
    <recommendedName>
        <fullName evidence="2">SalK</fullName>
    </recommendedName>
</protein>
<organism evidence="1">
    <name type="scientific">marine metagenome</name>
    <dbReference type="NCBI Taxonomy" id="408172"/>
    <lineage>
        <taxon>unclassified sequences</taxon>
        <taxon>metagenomes</taxon>
        <taxon>ecological metagenomes</taxon>
    </lineage>
</organism>
<name>A0A381PR98_9ZZZZ</name>
<dbReference type="EMBL" id="UINC01001039">
    <property type="protein sequence ID" value="SUZ68549.1"/>
    <property type="molecule type" value="Genomic_DNA"/>
</dbReference>
<dbReference type="NCBIfam" id="NF047719">
    <property type="entry name" value="SCO6745_fam_HTH"/>
    <property type="match status" value="1"/>
</dbReference>
<dbReference type="Pfam" id="PF21863">
    <property type="entry name" value="HTH_67"/>
    <property type="match status" value="1"/>
</dbReference>
<reference evidence="1" key="1">
    <citation type="submission" date="2018-05" db="EMBL/GenBank/DDBJ databases">
        <authorList>
            <person name="Lanie J.A."/>
            <person name="Ng W.-L."/>
            <person name="Kazmierczak K.M."/>
            <person name="Andrzejewski T.M."/>
            <person name="Davidsen T.M."/>
            <person name="Wayne K.J."/>
            <person name="Tettelin H."/>
            <person name="Glass J.I."/>
            <person name="Rusch D."/>
            <person name="Podicherti R."/>
            <person name="Tsui H.-C.T."/>
            <person name="Winkler M.E."/>
        </authorList>
    </citation>
    <scope>NUCLEOTIDE SEQUENCE</scope>
</reference>
<gene>
    <name evidence="1" type="ORF">METZ01_LOCUS21403</name>
</gene>
<sequence length="289" mass="32221">VNLTALTRRLAKAAEPLHSCAYYAEEVKRFTEFGFSGWWHAYFAYRAAPMGAASARDVTVAFYNFAPRMVEKAVPNCWEVMSPSNVRQQQIQIMEQALHRIFEGDAPDGKAAYAAEALRETLPGLETSDRPLFEAWRTEPWPEPVLLSLWHAATLLREYRFDGHNDALRQADISGLGCHLMMAADGRGTPTVIQAIRGWTPQEWQREAENLRSRGWINAEGLHTELGRSVRRDVELVTDHNAQLVVADLGDQRSGKVLEALEAIAGFLVKTGTVPGSWPPKHLGQMGSA</sequence>
<dbReference type="InterPro" id="IPR054058">
    <property type="entry name" value="HTH_67"/>
</dbReference>
<proteinExistence type="predicted"/>
<evidence type="ECO:0000313" key="1">
    <source>
        <dbReference type="EMBL" id="SUZ68549.1"/>
    </source>
</evidence>
<evidence type="ECO:0008006" key="2">
    <source>
        <dbReference type="Google" id="ProtNLM"/>
    </source>
</evidence>
<dbReference type="AlphaFoldDB" id="A0A381PR98"/>